<evidence type="ECO:0000256" key="2">
    <source>
        <dbReference type="SAM" id="SignalP"/>
    </source>
</evidence>
<dbReference type="Pfam" id="PF23608">
    <property type="entry name" value="Ig_ILCR1"/>
    <property type="match status" value="1"/>
</dbReference>
<dbReference type="InterPro" id="IPR057066">
    <property type="entry name" value="Ig_ILCR1"/>
</dbReference>
<name>A0A7E6F736_9MOLL</name>
<keyword evidence="1" id="KW-0472">Membrane</keyword>
<sequence length="572" mass="65511">MVFIIVYIILLNFGQTKADCLLPCPKNHNSFGCNFSNRTCSANNESISSDNTNEMPARPENLQTKFFDNKNITFTWNADPSTIKHLQGFLLNLTVLYGICDPKKTNYLRVFTYPSISQIEKYKNELFSLELKRICPAVWGLELYSLPKSNCSENVQRQILLVPHPDKGNNDRGSWQSPMTITYSYPLHNIEVNFTKAPESFNFENYNISLKKNNVVIHYKIINKIEEPSVTFEVDVSGKYVVMLKPYSIDENNCLCGTKGNTCKLCDVTSTHKIEFTDICPRNPTPEPDMIKNITVAIIVIAAIISILVIMKCVLCKSSKKLPKKYAMLLCLNDHFLHDKAVQQLIKYLEDFGVIVHHAKKFGKCVFDVYDIVLLINSTALAERQKAWAEGKDYEKFFTEEHSSNLTNQTFILIDELNLEKDCHKIISLKFDHTPDSPVFKHYPSQNGNFSIPRNLFDMVKSMVDVSIRFRGFFKKQALLNAISNAAEYERCNKNWFSEKYGDPIPENLISSLYSKDRKSTKKNNNNFNIDCSINSCSVSELLHTLQKKNDEGNLLNFFNINNIENSSILNV</sequence>
<gene>
    <name evidence="5" type="primary">LOC115217569</name>
</gene>
<evidence type="ECO:0000313" key="5">
    <source>
        <dbReference type="RefSeq" id="XP_036363591.1"/>
    </source>
</evidence>
<keyword evidence="1" id="KW-1133">Transmembrane helix</keyword>
<dbReference type="RefSeq" id="XP_036363591.1">
    <property type="nucleotide sequence ID" value="XM_036507698.1"/>
</dbReference>
<feature type="domain" description="ILCR1 Ig-like" evidence="3">
    <location>
        <begin position="174"/>
        <end position="272"/>
    </location>
</feature>
<feature type="signal peptide" evidence="2">
    <location>
        <begin position="1"/>
        <end position="18"/>
    </location>
</feature>
<protein>
    <submittedName>
        <fullName evidence="5">Uncharacterized protein LOC115217569 isoform X1</fullName>
    </submittedName>
</protein>
<evidence type="ECO:0000313" key="4">
    <source>
        <dbReference type="Proteomes" id="UP000515154"/>
    </source>
</evidence>
<keyword evidence="1" id="KW-0812">Transmembrane</keyword>
<keyword evidence="2" id="KW-0732">Signal</keyword>
<dbReference type="AlphaFoldDB" id="A0A7E6F736"/>
<dbReference type="Proteomes" id="UP000515154">
    <property type="component" value="Linkage group LG11"/>
</dbReference>
<feature type="chain" id="PRO_5028855458" evidence="2">
    <location>
        <begin position="19"/>
        <end position="572"/>
    </location>
</feature>
<keyword evidence="4" id="KW-1185">Reference proteome</keyword>
<organism evidence="4 5">
    <name type="scientific">Octopus sinensis</name>
    <name type="common">East Asian common octopus</name>
    <dbReference type="NCBI Taxonomy" id="2607531"/>
    <lineage>
        <taxon>Eukaryota</taxon>
        <taxon>Metazoa</taxon>
        <taxon>Spiralia</taxon>
        <taxon>Lophotrochozoa</taxon>
        <taxon>Mollusca</taxon>
        <taxon>Cephalopoda</taxon>
        <taxon>Coleoidea</taxon>
        <taxon>Octopodiformes</taxon>
        <taxon>Octopoda</taxon>
        <taxon>Incirrata</taxon>
        <taxon>Octopodidae</taxon>
        <taxon>Octopus</taxon>
    </lineage>
</organism>
<evidence type="ECO:0000259" key="3">
    <source>
        <dbReference type="Pfam" id="PF23608"/>
    </source>
</evidence>
<evidence type="ECO:0000256" key="1">
    <source>
        <dbReference type="SAM" id="Phobius"/>
    </source>
</evidence>
<accession>A0A7E6F736</accession>
<feature type="transmembrane region" description="Helical" evidence="1">
    <location>
        <begin position="294"/>
        <end position="315"/>
    </location>
</feature>
<proteinExistence type="predicted"/>
<reference evidence="5" key="1">
    <citation type="submission" date="2025-08" db="UniProtKB">
        <authorList>
            <consortium name="RefSeq"/>
        </authorList>
    </citation>
    <scope>IDENTIFICATION</scope>
</reference>